<evidence type="ECO:0000256" key="1">
    <source>
        <dbReference type="SAM" id="Phobius"/>
    </source>
</evidence>
<accession>A0A810N4X8</accession>
<organism evidence="2 3">
    <name type="scientific">Polymorphospora rubra</name>
    <dbReference type="NCBI Taxonomy" id="338584"/>
    <lineage>
        <taxon>Bacteria</taxon>
        <taxon>Bacillati</taxon>
        <taxon>Actinomycetota</taxon>
        <taxon>Actinomycetes</taxon>
        <taxon>Micromonosporales</taxon>
        <taxon>Micromonosporaceae</taxon>
        <taxon>Polymorphospora</taxon>
    </lineage>
</organism>
<proteinExistence type="predicted"/>
<dbReference type="KEGG" id="pry:Prubr_53780"/>
<dbReference type="EMBL" id="AP023359">
    <property type="protein sequence ID" value="BCJ68357.1"/>
    <property type="molecule type" value="Genomic_DNA"/>
</dbReference>
<dbReference type="RefSeq" id="WP_212817614.1">
    <property type="nucleotide sequence ID" value="NZ_AP023359.1"/>
</dbReference>
<keyword evidence="3" id="KW-1185">Reference proteome</keyword>
<keyword evidence="1" id="KW-0472">Membrane</keyword>
<name>A0A810N4X8_9ACTN</name>
<keyword evidence="1" id="KW-1133">Transmembrane helix</keyword>
<dbReference type="Proteomes" id="UP000680866">
    <property type="component" value="Chromosome"/>
</dbReference>
<dbReference type="AlphaFoldDB" id="A0A810N4X8"/>
<sequence length="70" mass="7247">MDHREEAEDHVMLTTHLLAASTVGAGTPTTDRVIATVAAVVALVGAITGAWPWPARPAARGAEAEDRCSP</sequence>
<evidence type="ECO:0000313" key="3">
    <source>
        <dbReference type="Proteomes" id="UP000680866"/>
    </source>
</evidence>
<evidence type="ECO:0000313" key="2">
    <source>
        <dbReference type="EMBL" id="BCJ68357.1"/>
    </source>
</evidence>
<gene>
    <name evidence="2" type="ORF">Prubr_53780</name>
</gene>
<protein>
    <submittedName>
        <fullName evidence="2">Uncharacterized protein</fullName>
    </submittedName>
</protein>
<feature type="transmembrane region" description="Helical" evidence="1">
    <location>
        <begin position="33"/>
        <end position="53"/>
    </location>
</feature>
<keyword evidence="1" id="KW-0812">Transmembrane</keyword>
<reference evidence="2" key="1">
    <citation type="submission" date="2020-08" db="EMBL/GenBank/DDBJ databases">
        <title>Whole genome shotgun sequence of Polymorphospora rubra NBRC 101157.</title>
        <authorList>
            <person name="Komaki H."/>
            <person name="Tamura T."/>
        </authorList>
    </citation>
    <scope>NUCLEOTIDE SEQUENCE</scope>
    <source>
        <strain evidence="2">NBRC 101157</strain>
    </source>
</reference>